<feature type="compositionally biased region" description="Polar residues" evidence="1">
    <location>
        <begin position="78"/>
        <end position="87"/>
    </location>
</feature>
<sequence length="87" mass="9533">MVRQYYGPDNTTDPWLSGGPSACARQTATLSTVEPHPPNTTYRDKEEGRGRNGSGGIRKEDTYFQQSDAPEDCKPALGTQNHGQTFS</sequence>
<evidence type="ECO:0000313" key="3">
    <source>
        <dbReference type="Proteomes" id="UP000824540"/>
    </source>
</evidence>
<protein>
    <submittedName>
        <fullName evidence="2">Uncharacterized protein</fullName>
    </submittedName>
</protein>
<feature type="region of interest" description="Disordered" evidence="1">
    <location>
        <begin position="1"/>
        <end position="87"/>
    </location>
</feature>
<name>A0A8T2MMT9_9TELE</name>
<dbReference type="EMBL" id="JAFBMS010000956">
    <property type="protein sequence ID" value="KAG9329739.1"/>
    <property type="molecule type" value="Genomic_DNA"/>
</dbReference>
<reference evidence="2" key="1">
    <citation type="thesis" date="2021" institute="BYU ScholarsArchive" country="Provo, UT, USA">
        <title>Applications of and Algorithms for Genome Assembly and Genomic Analyses with an Emphasis on Marine Teleosts.</title>
        <authorList>
            <person name="Pickett B.D."/>
        </authorList>
    </citation>
    <scope>NUCLEOTIDE SEQUENCE</scope>
    <source>
        <strain evidence="2">HI-2016</strain>
    </source>
</reference>
<organism evidence="2 3">
    <name type="scientific">Albula glossodonta</name>
    <name type="common">roundjaw bonefish</name>
    <dbReference type="NCBI Taxonomy" id="121402"/>
    <lineage>
        <taxon>Eukaryota</taxon>
        <taxon>Metazoa</taxon>
        <taxon>Chordata</taxon>
        <taxon>Craniata</taxon>
        <taxon>Vertebrata</taxon>
        <taxon>Euteleostomi</taxon>
        <taxon>Actinopterygii</taxon>
        <taxon>Neopterygii</taxon>
        <taxon>Teleostei</taxon>
        <taxon>Albuliformes</taxon>
        <taxon>Albulidae</taxon>
        <taxon>Albula</taxon>
    </lineage>
</organism>
<dbReference type="Proteomes" id="UP000824540">
    <property type="component" value="Unassembled WGS sequence"/>
</dbReference>
<evidence type="ECO:0000313" key="2">
    <source>
        <dbReference type="EMBL" id="KAG9329739.1"/>
    </source>
</evidence>
<evidence type="ECO:0000256" key="1">
    <source>
        <dbReference type="SAM" id="MobiDB-lite"/>
    </source>
</evidence>
<gene>
    <name evidence="2" type="ORF">JZ751_029867</name>
</gene>
<comment type="caution">
    <text evidence="2">The sequence shown here is derived from an EMBL/GenBank/DDBJ whole genome shotgun (WGS) entry which is preliminary data.</text>
</comment>
<dbReference type="AlphaFoldDB" id="A0A8T2MMT9"/>
<proteinExistence type="predicted"/>
<keyword evidence="3" id="KW-1185">Reference proteome</keyword>
<accession>A0A8T2MMT9</accession>